<dbReference type="PROSITE" id="PS51999">
    <property type="entry name" value="ZF_GRF"/>
    <property type="match status" value="1"/>
</dbReference>
<keyword evidence="6" id="KW-0812">Transmembrane</keyword>
<keyword evidence="5" id="KW-0175">Coiled coil</keyword>
<dbReference type="EnsemblPlants" id="AUR62013795-RA">
    <property type="protein sequence ID" value="AUR62013795-RA:cds"/>
    <property type="gene ID" value="AUR62013795"/>
</dbReference>
<organism evidence="8 9">
    <name type="scientific">Chenopodium quinoa</name>
    <name type="common">Quinoa</name>
    <dbReference type="NCBI Taxonomy" id="63459"/>
    <lineage>
        <taxon>Eukaryota</taxon>
        <taxon>Viridiplantae</taxon>
        <taxon>Streptophyta</taxon>
        <taxon>Embryophyta</taxon>
        <taxon>Tracheophyta</taxon>
        <taxon>Spermatophyta</taxon>
        <taxon>Magnoliopsida</taxon>
        <taxon>eudicotyledons</taxon>
        <taxon>Gunneridae</taxon>
        <taxon>Pentapetalae</taxon>
        <taxon>Caryophyllales</taxon>
        <taxon>Chenopodiaceae</taxon>
        <taxon>Chenopodioideae</taxon>
        <taxon>Atripliceae</taxon>
        <taxon>Chenopodium</taxon>
    </lineage>
</organism>
<name>A0A803LIJ8_CHEQI</name>
<sequence length="155" mass="17757">MDRAKQCATNYGSSSSRGCMSTLKCKCGTNAVVRTVKNGPSCGIKFYGCHSWPDANCGFFKWYGGVREIGNELRFQLFEKETTIAELEMQKQIVEEKVKKLQLKKENMDENLQELKGEVSQMRIELMKSSRNEKNFSLALMLSWVLFGIILMYLK</sequence>
<dbReference type="OMA" id="DANCGFF"/>
<evidence type="ECO:0000256" key="6">
    <source>
        <dbReference type="SAM" id="Phobius"/>
    </source>
</evidence>
<dbReference type="AlphaFoldDB" id="A0A803LIJ8"/>
<reference evidence="8" key="2">
    <citation type="submission" date="2021-03" db="UniProtKB">
        <authorList>
            <consortium name="EnsemblPlants"/>
        </authorList>
    </citation>
    <scope>IDENTIFICATION</scope>
</reference>
<keyword evidence="3" id="KW-0862">Zinc</keyword>
<keyword evidence="9" id="KW-1185">Reference proteome</keyword>
<evidence type="ECO:0000313" key="8">
    <source>
        <dbReference type="EnsemblPlants" id="AUR62013795-RA:cds"/>
    </source>
</evidence>
<keyword evidence="6" id="KW-0472">Membrane</keyword>
<evidence type="ECO:0000256" key="2">
    <source>
        <dbReference type="ARBA" id="ARBA00022771"/>
    </source>
</evidence>
<evidence type="ECO:0000256" key="3">
    <source>
        <dbReference type="ARBA" id="ARBA00022833"/>
    </source>
</evidence>
<evidence type="ECO:0000313" key="9">
    <source>
        <dbReference type="Proteomes" id="UP000596660"/>
    </source>
</evidence>
<evidence type="ECO:0000256" key="1">
    <source>
        <dbReference type="ARBA" id="ARBA00022723"/>
    </source>
</evidence>
<dbReference type="Pfam" id="PF06839">
    <property type="entry name" value="Zn_ribbon_GRF"/>
    <property type="match status" value="1"/>
</dbReference>
<accession>A0A803LIJ8</accession>
<keyword evidence="1" id="KW-0479">Metal-binding</keyword>
<proteinExistence type="predicted"/>
<feature type="domain" description="GRF-type" evidence="7">
    <location>
        <begin position="25"/>
        <end position="66"/>
    </location>
</feature>
<evidence type="ECO:0000256" key="5">
    <source>
        <dbReference type="SAM" id="Coils"/>
    </source>
</evidence>
<keyword evidence="6" id="KW-1133">Transmembrane helix</keyword>
<reference evidence="8" key="1">
    <citation type="journal article" date="2017" name="Nature">
        <title>The genome of Chenopodium quinoa.</title>
        <authorList>
            <person name="Jarvis D.E."/>
            <person name="Ho Y.S."/>
            <person name="Lightfoot D.J."/>
            <person name="Schmoeckel S.M."/>
            <person name="Li B."/>
            <person name="Borm T.J.A."/>
            <person name="Ohyanagi H."/>
            <person name="Mineta K."/>
            <person name="Michell C.T."/>
            <person name="Saber N."/>
            <person name="Kharbatia N.M."/>
            <person name="Rupper R.R."/>
            <person name="Sharp A.R."/>
            <person name="Dally N."/>
            <person name="Boughton B.A."/>
            <person name="Woo Y.H."/>
            <person name="Gao G."/>
            <person name="Schijlen E.G.W.M."/>
            <person name="Guo X."/>
            <person name="Momin A.A."/>
            <person name="Negrao S."/>
            <person name="Al-Babili S."/>
            <person name="Gehring C."/>
            <person name="Roessner U."/>
            <person name="Jung C."/>
            <person name="Murphy K."/>
            <person name="Arold S.T."/>
            <person name="Gojobori T."/>
            <person name="van der Linden C.G."/>
            <person name="van Loo E.N."/>
            <person name="Jellen E.N."/>
            <person name="Maughan P.J."/>
            <person name="Tester M."/>
        </authorList>
    </citation>
    <scope>NUCLEOTIDE SEQUENCE [LARGE SCALE GENOMIC DNA]</scope>
    <source>
        <strain evidence="8">cv. PI 614886</strain>
    </source>
</reference>
<dbReference type="Gramene" id="AUR62013795-RA">
    <property type="protein sequence ID" value="AUR62013795-RA:cds"/>
    <property type="gene ID" value="AUR62013795"/>
</dbReference>
<keyword evidence="2 4" id="KW-0863">Zinc-finger</keyword>
<dbReference type="GO" id="GO:0008270">
    <property type="term" value="F:zinc ion binding"/>
    <property type="evidence" value="ECO:0007669"/>
    <property type="project" value="UniProtKB-KW"/>
</dbReference>
<protein>
    <recommendedName>
        <fullName evidence="7">GRF-type domain-containing protein</fullName>
    </recommendedName>
</protein>
<evidence type="ECO:0000259" key="7">
    <source>
        <dbReference type="PROSITE" id="PS51999"/>
    </source>
</evidence>
<dbReference type="InterPro" id="IPR010666">
    <property type="entry name" value="Znf_GRF"/>
</dbReference>
<feature type="transmembrane region" description="Helical" evidence="6">
    <location>
        <begin position="136"/>
        <end position="154"/>
    </location>
</feature>
<dbReference type="Proteomes" id="UP000596660">
    <property type="component" value="Unplaced"/>
</dbReference>
<feature type="coiled-coil region" evidence="5">
    <location>
        <begin position="77"/>
        <end position="132"/>
    </location>
</feature>
<evidence type="ECO:0000256" key="4">
    <source>
        <dbReference type="PROSITE-ProRule" id="PRU01343"/>
    </source>
</evidence>